<dbReference type="CDD" id="cd05271">
    <property type="entry name" value="NDUFA9_like_SDR_a"/>
    <property type="match status" value="1"/>
</dbReference>
<evidence type="ECO:0000313" key="2">
    <source>
        <dbReference type="Proteomes" id="UP000033358"/>
    </source>
</evidence>
<dbReference type="SUPFAM" id="SSF51735">
    <property type="entry name" value="NAD(P)-binding Rossmann-fold domains"/>
    <property type="match status" value="1"/>
</dbReference>
<evidence type="ECO:0000313" key="1">
    <source>
        <dbReference type="EMBL" id="KKB96861.1"/>
    </source>
</evidence>
<organism evidence="1 2">
    <name type="scientific">Candidatus Arcanibacter lacustris</name>
    <dbReference type="NCBI Taxonomy" id="1607817"/>
    <lineage>
        <taxon>Bacteria</taxon>
        <taxon>Pseudomonadati</taxon>
        <taxon>Pseudomonadota</taxon>
        <taxon>Alphaproteobacteria</taxon>
        <taxon>Rickettsiales</taxon>
        <taxon>Candidatus Arcanibacter</taxon>
    </lineage>
</organism>
<comment type="caution">
    <text evidence="1">The sequence shown here is derived from an EMBL/GenBank/DDBJ whole genome shotgun (WGS) entry which is preliminary data.</text>
</comment>
<dbReference type="Proteomes" id="UP000033358">
    <property type="component" value="Unassembled WGS sequence"/>
</dbReference>
<dbReference type="InterPro" id="IPR051207">
    <property type="entry name" value="ComplexI_NDUFA9_subunit"/>
</dbReference>
<sequence>MDSFAFINLVGLLFEKKQGDFNRIHVDALKNISLTANKLKISRLIHISSLGIENSVTSLYARTKLLGEQGLRKIFPSATIIRPSVIFGADDNFYNQFALMAKFSPFLPLIGGGKTKFQPVYVGDIAFSIIRILEDVSLNGKVFELAGDKIYDFKEILSYILKTIDKKRILLPISFSLAKIIGFLAQILPKPPITPDQIELLKYDNILSGNYPGLKELGIFPLTVEEIAPKYLR</sequence>
<protein>
    <submittedName>
        <fullName evidence="1">Uncharacterized protein</fullName>
    </submittedName>
</protein>
<dbReference type="GO" id="GO:0044877">
    <property type="term" value="F:protein-containing complex binding"/>
    <property type="evidence" value="ECO:0007669"/>
    <property type="project" value="TreeGrafter"/>
</dbReference>
<accession>A0A0F5MQ91</accession>
<dbReference type="PANTHER" id="PTHR12126:SF11">
    <property type="entry name" value="NADH DEHYDROGENASE [UBIQUINONE] 1 ALPHA SUBCOMPLEX SUBUNIT 9, MITOCHONDRIAL"/>
    <property type="match status" value="1"/>
</dbReference>
<dbReference type="Gene3D" id="3.40.50.720">
    <property type="entry name" value="NAD(P)-binding Rossmann-like Domain"/>
    <property type="match status" value="1"/>
</dbReference>
<dbReference type="EMBL" id="JYHA01000012">
    <property type="protein sequence ID" value="KKB96861.1"/>
    <property type="molecule type" value="Genomic_DNA"/>
</dbReference>
<proteinExistence type="predicted"/>
<dbReference type="PANTHER" id="PTHR12126">
    <property type="entry name" value="NADH-UBIQUINONE OXIDOREDUCTASE 39 KDA SUBUNIT-RELATED"/>
    <property type="match status" value="1"/>
</dbReference>
<dbReference type="InterPro" id="IPR036291">
    <property type="entry name" value="NAD(P)-bd_dom_sf"/>
</dbReference>
<gene>
    <name evidence="1" type="ORF">SZ25_00044</name>
</gene>
<keyword evidence="2" id="KW-1185">Reference proteome</keyword>
<reference evidence="1 2" key="1">
    <citation type="submission" date="2015-02" db="EMBL/GenBank/DDBJ databases">
        <title>Single cell genomics of a rare environmental alphaproteobacterium provides unique insights into Rickettsiaceae evolution.</title>
        <authorList>
            <person name="Martijn J."/>
            <person name="Schulz F."/>
            <person name="Zaremba-Niedzwiedzka K."/>
            <person name="Viklund J."/>
            <person name="Stepanauskas R."/>
            <person name="Andersson S.G.E."/>
            <person name="Horn M."/>
            <person name="Guy L."/>
            <person name="Ettema T.J.G."/>
        </authorList>
    </citation>
    <scope>NUCLEOTIDE SEQUENCE [LARGE SCALE GENOMIC DNA]</scope>
    <source>
        <strain evidence="1 2">SCGC AAA041-L04</strain>
    </source>
</reference>
<name>A0A0F5MQ91_9RICK</name>
<dbReference type="AlphaFoldDB" id="A0A0F5MQ91"/>